<reference evidence="2 3" key="1">
    <citation type="submission" date="2023-02" db="EMBL/GenBank/DDBJ databases">
        <title>Genome sequence of Sphingomonas naphthae.</title>
        <authorList>
            <person name="Kim S."/>
            <person name="Heo J."/>
            <person name="Kwon S.-W."/>
        </authorList>
    </citation>
    <scope>NUCLEOTIDE SEQUENCE [LARGE SCALE GENOMIC DNA]</scope>
    <source>
        <strain evidence="2 3">KACC 18716</strain>
    </source>
</reference>
<dbReference type="SUPFAM" id="SSF52540">
    <property type="entry name" value="P-loop containing nucleoside triphosphate hydrolases"/>
    <property type="match status" value="1"/>
</dbReference>
<accession>A0ABY7TKV9</accession>
<evidence type="ECO:0000313" key="2">
    <source>
        <dbReference type="EMBL" id="WCT73347.1"/>
    </source>
</evidence>
<gene>
    <name evidence="2" type="ORF">PQ455_17325</name>
</gene>
<name>A0ABY7TKV9_9SPHN</name>
<dbReference type="Proteomes" id="UP001220395">
    <property type="component" value="Chromosome"/>
</dbReference>
<evidence type="ECO:0000259" key="1">
    <source>
        <dbReference type="Pfam" id="PF13521"/>
    </source>
</evidence>
<dbReference type="RefSeq" id="WP_273687499.1">
    <property type="nucleotide sequence ID" value="NZ_CP117411.1"/>
</dbReference>
<dbReference type="InterPro" id="IPR027417">
    <property type="entry name" value="P-loop_NTPase"/>
</dbReference>
<dbReference type="InterPro" id="IPR004821">
    <property type="entry name" value="Cyt_trans-like"/>
</dbReference>
<proteinExistence type="predicted"/>
<protein>
    <submittedName>
        <fullName evidence="2">AAA family ATPase</fullName>
    </submittedName>
</protein>
<dbReference type="InterPro" id="IPR052735">
    <property type="entry name" value="NAD_biosynth-regulator"/>
</dbReference>
<dbReference type="Pfam" id="PF13521">
    <property type="entry name" value="AAA_28"/>
    <property type="match status" value="1"/>
</dbReference>
<dbReference type="PANTHER" id="PTHR37512:SF1">
    <property type="entry name" value="NADR_TTD14 AAA DOMAIN-CONTAINING PROTEIN"/>
    <property type="match status" value="1"/>
</dbReference>
<dbReference type="SUPFAM" id="SSF52374">
    <property type="entry name" value="Nucleotidylyl transferase"/>
    <property type="match status" value="1"/>
</dbReference>
<sequence length="313" mass="34365">MRRGIVVGRFLPPHAGHVLLCETATRLIDRLTILIHGRPDDTIPLATRAAWMTELFPAARVIAHQEATARPDWPAIVARHHPEPVDAVFAADAGGERLAKALGARPVTIDPKRQAIPARSADIRADPLAHWHHLPAPVRAHHARTICLHGPESTGKSTVAPRLAARFDTIVVPEYGRTYCEQHGLDLSMDDLVAIGKGHQAMTEAALRQCGGRLILDTDPLMTAAWADMLFGRRDPWFDAFTATADLYLLFDIDMPWVDDGTRFFGEPSQRQRFFDISRAELDRRGLPYAVIGGPAEGRYDKAVAAIEAAGLG</sequence>
<keyword evidence="3" id="KW-1185">Reference proteome</keyword>
<dbReference type="Gene3D" id="3.40.50.300">
    <property type="entry name" value="P-loop containing nucleotide triphosphate hydrolases"/>
    <property type="match status" value="1"/>
</dbReference>
<dbReference type="InterPro" id="IPR014729">
    <property type="entry name" value="Rossmann-like_a/b/a_fold"/>
</dbReference>
<organism evidence="2 3">
    <name type="scientific">Sphingomonas naphthae</name>
    <dbReference type="NCBI Taxonomy" id="1813468"/>
    <lineage>
        <taxon>Bacteria</taxon>
        <taxon>Pseudomonadati</taxon>
        <taxon>Pseudomonadota</taxon>
        <taxon>Alphaproteobacteria</taxon>
        <taxon>Sphingomonadales</taxon>
        <taxon>Sphingomonadaceae</taxon>
        <taxon>Sphingomonas</taxon>
    </lineage>
</organism>
<evidence type="ECO:0000313" key="3">
    <source>
        <dbReference type="Proteomes" id="UP001220395"/>
    </source>
</evidence>
<dbReference type="EMBL" id="CP117411">
    <property type="protein sequence ID" value="WCT73347.1"/>
    <property type="molecule type" value="Genomic_DNA"/>
</dbReference>
<dbReference type="NCBIfam" id="TIGR00125">
    <property type="entry name" value="cyt_tran_rel"/>
    <property type="match status" value="1"/>
</dbReference>
<dbReference type="InterPro" id="IPR038727">
    <property type="entry name" value="NadR/Ttd14_AAA_dom"/>
</dbReference>
<dbReference type="Gene3D" id="3.40.50.620">
    <property type="entry name" value="HUPs"/>
    <property type="match status" value="1"/>
</dbReference>
<feature type="domain" description="NadR/Ttd14 AAA" evidence="1">
    <location>
        <begin position="146"/>
        <end position="297"/>
    </location>
</feature>
<dbReference type="PANTHER" id="PTHR37512">
    <property type="entry name" value="TRIFUNCTIONAL NAD BIOSYNTHESIS/REGULATOR PROTEIN NADR"/>
    <property type="match status" value="1"/>
</dbReference>